<organism evidence="2 3">
    <name type="scientific">Steinernema carpocapsae</name>
    <name type="common">Entomopathogenic nematode</name>
    <dbReference type="NCBI Taxonomy" id="34508"/>
    <lineage>
        <taxon>Eukaryota</taxon>
        <taxon>Metazoa</taxon>
        <taxon>Ecdysozoa</taxon>
        <taxon>Nematoda</taxon>
        <taxon>Chromadorea</taxon>
        <taxon>Rhabditida</taxon>
        <taxon>Tylenchina</taxon>
        <taxon>Panagrolaimomorpha</taxon>
        <taxon>Strongyloidoidea</taxon>
        <taxon>Steinernematidae</taxon>
        <taxon>Steinernema</taxon>
    </lineage>
</organism>
<reference evidence="2 3" key="2">
    <citation type="journal article" date="2019" name="G3 (Bethesda)">
        <title>Hybrid Assembly of the Genome of the Entomopathogenic Nematode Steinernema carpocapsae Identifies the X-Chromosome.</title>
        <authorList>
            <person name="Serra L."/>
            <person name="Macchietto M."/>
            <person name="Macias-Munoz A."/>
            <person name="McGill C.J."/>
            <person name="Rodriguez I.M."/>
            <person name="Rodriguez B."/>
            <person name="Murad R."/>
            <person name="Mortazavi A."/>
        </authorList>
    </citation>
    <scope>NUCLEOTIDE SEQUENCE [LARGE SCALE GENOMIC DNA]</scope>
    <source>
        <strain evidence="2 3">ALL</strain>
    </source>
</reference>
<proteinExistence type="predicted"/>
<evidence type="ECO:0000256" key="1">
    <source>
        <dbReference type="SAM" id="MobiDB-lite"/>
    </source>
</evidence>
<dbReference type="EMBL" id="CM016762">
    <property type="protein sequence ID" value="TMS37519.1"/>
    <property type="molecule type" value="Genomic_DNA"/>
</dbReference>
<evidence type="ECO:0000313" key="2">
    <source>
        <dbReference type="EMBL" id="TMS37519.1"/>
    </source>
</evidence>
<feature type="compositionally biased region" description="Basic residues" evidence="1">
    <location>
        <begin position="1"/>
        <end position="14"/>
    </location>
</feature>
<dbReference type="Proteomes" id="UP000298663">
    <property type="component" value="Chromosome X"/>
</dbReference>
<sequence length="88" mass="9917">MRLSSKGRGRRGRSCNRCAADRSPSVQAWSPQLPYSFRYLVGTDGTRRRNPLGDDETTGREGRRRAACLLDGRLNADRGCNGRVYNDR</sequence>
<reference evidence="2 3" key="1">
    <citation type="journal article" date="2015" name="Genome Biol.">
        <title>Comparative genomics of Steinernema reveals deeply conserved gene regulatory networks.</title>
        <authorList>
            <person name="Dillman A.R."/>
            <person name="Macchietto M."/>
            <person name="Porter C.F."/>
            <person name="Rogers A."/>
            <person name="Williams B."/>
            <person name="Antoshechkin I."/>
            <person name="Lee M.M."/>
            <person name="Goodwin Z."/>
            <person name="Lu X."/>
            <person name="Lewis E.E."/>
            <person name="Goodrich-Blair H."/>
            <person name="Stock S.P."/>
            <person name="Adams B.J."/>
            <person name="Sternberg P.W."/>
            <person name="Mortazavi A."/>
        </authorList>
    </citation>
    <scope>NUCLEOTIDE SEQUENCE [LARGE SCALE GENOMIC DNA]</scope>
    <source>
        <strain evidence="2 3">ALL</strain>
    </source>
</reference>
<protein>
    <submittedName>
        <fullName evidence="2">Uncharacterized protein</fullName>
    </submittedName>
</protein>
<dbReference type="EMBL" id="AZBU02000001">
    <property type="protein sequence ID" value="TMS37519.1"/>
    <property type="molecule type" value="Genomic_DNA"/>
</dbReference>
<feature type="region of interest" description="Disordered" evidence="1">
    <location>
        <begin position="42"/>
        <end position="62"/>
    </location>
</feature>
<dbReference type="AlphaFoldDB" id="A0A4U8UXE8"/>
<keyword evidence="3" id="KW-1185">Reference proteome</keyword>
<feature type="region of interest" description="Disordered" evidence="1">
    <location>
        <begin position="1"/>
        <end position="24"/>
    </location>
</feature>
<comment type="caution">
    <text evidence="2">The sequence shown here is derived from an EMBL/GenBank/DDBJ whole genome shotgun (WGS) entry which is preliminary data.</text>
</comment>
<name>A0A4U8UXE8_STECR</name>
<evidence type="ECO:0000313" key="3">
    <source>
        <dbReference type="Proteomes" id="UP000298663"/>
    </source>
</evidence>
<gene>
    <name evidence="2" type="ORF">L596_004432</name>
</gene>
<accession>A0A4U8UXE8</accession>